<gene>
    <name evidence="2" type="ORF">NECAME_16502</name>
</gene>
<sequence length="120" mass="13728">MYDLKFVLHASMLYIYYKQGETAAKSYRSICDASGEAEISNRQCRWFQRIQSGGESLEDDKHGVEPKIVENEVLRAAIEEDATKTTRELAEQQKQKNSNYHVSITHFAQKGSSEGYKFPS</sequence>
<accession>W2TWL2</accession>
<keyword evidence="3" id="KW-1185">Reference proteome</keyword>
<dbReference type="GeneID" id="25356528"/>
<dbReference type="Pfam" id="PF17906">
    <property type="entry name" value="HTH_48"/>
    <property type="match status" value="1"/>
</dbReference>
<feature type="domain" description="Mos1 transposase HTH" evidence="1">
    <location>
        <begin position="12"/>
        <end position="53"/>
    </location>
</feature>
<dbReference type="EMBL" id="KI657609">
    <property type="protein sequence ID" value="ETN86064.1"/>
    <property type="molecule type" value="Genomic_DNA"/>
</dbReference>
<dbReference type="Proteomes" id="UP000053676">
    <property type="component" value="Unassembled WGS sequence"/>
</dbReference>
<protein>
    <recommendedName>
        <fullName evidence="1">Mos1 transposase HTH domain-containing protein</fullName>
    </recommendedName>
</protein>
<dbReference type="AlphaFoldDB" id="W2TWL2"/>
<organism evidence="2 3">
    <name type="scientific">Necator americanus</name>
    <name type="common">Human hookworm</name>
    <dbReference type="NCBI Taxonomy" id="51031"/>
    <lineage>
        <taxon>Eukaryota</taxon>
        <taxon>Metazoa</taxon>
        <taxon>Ecdysozoa</taxon>
        <taxon>Nematoda</taxon>
        <taxon>Chromadorea</taxon>
        <taxon>Rhabditida</taxon>
        <taxon>Rhabditina</taxon>
        <taxon>Rhabditomorpha</taxon>
        <taxon>Strongyloidea</taxon>
        <taxon>Ancylostomatidae</taxon>
        <taxon>Bunostominae</taxon>
        <taxon>Necator</taxon>
    </lineage>
</organism>
<dbReference type="InterPro" id="IPR041426">
    <property type="entry name" value="Mos1_HTH"/>
</dbReference>
<name>W2TWL2_NECAM</name>
<dbReference type="OMA" id="NISHTCV"/>
<dbReference type="Gene3D" id="1.10.10.1450">
    <property type="match status" value="1"/>
</dbReference>
<dbReference type="STRING" id="51031.W2TWL2"/>
<evidence type="ECO:0000259" key="1">
    <source>
        <dbReference type="Pfam" id="PF17906"/>
    </source>
</evidence>
<evidence type="ECO:0000313" key="2">
    <source>
        <dbReference type="EMBL" id="ETN86064.1"/>
    </source>
</evidence>
<reference evidence="3" key="1">
    <citation type="journal article" date="2014" name="Nat. Genet.">
        <title>Genome of the human hookworm Necator americanus.</title>
        <authorList>
            <person name="Tang Y.T."/>
            <person name="Gao X."/>
            <person name="Rosa B.A."/>
            <person name="Abubucker S."/>
            <person name="Hallsworth-Pepin K."/>
            <person name="Martin J."/>
            <person name="Tyagi R."/>
            <person name="Heizer E."/>
            <person name="Zhang X."/>
            <person name="Bhonagiri-Palsikar V."/>
            <person name="Minx P."/>
            <person name="Warren W.C."/>
            <person name="Wang Q."/>
            <person name="Zhan B."/>
            <person name="Hotez P.J."/>
            <person name="Sternberg P.W."/>
            <person name="Dougall A."/>
            <person name="Gaze S.T."/>
            <person name="Mulvenna J."/>
            <person name="Sotillo J."/>
            <person name="Ranganathan S."/>
            <person name="Rabelo E.M."/>
            <person name="Wilson R.K."/>
            <person name="Felgner P.L."/>
            <person name="Bethony J."/>
            <person name="Hawdon J.M."/>
            <person name="Gasser R.B."/>
            <person name="Loukas A."/>
            <person name="Mitreva M."/>
        </authorList>
    </citation>
    <scope>NUCLEOTIDE SEQUENCE [LARGE SCALE GENOMIC DNA]</scope>
</reference>
<dbReference type="OrthoDB" id="6137736at2759"/>
<dbReference type="KEGG" id="nai:NECAME_16502"/>
<dbReference type="CTD" id="25356528"/>
<evidence type="ECO:0000313" key="3">
    <source>
        <dbReference type="Proteomes" id="UP000053676"/>
    </source>
</evidence>
<proteinExistence type="predicted"/>